<dbReference type="EMBL" id="LXQA010068891">
    <property type="protein sequence ID" value="MCI08396.1"/>
    <property type="molecule type" value="Genomic_DNA"/>
</dbReference>
<keyword evidence="2" id="KW-1185">Reference proteome</keyword>
<reference evidence="1 2" key="1">
    <citation type="journal article" date="2018" name="Front. Plant Sci.">
        <title>Red Clover (Trifolium pratense) and Zigzag Clover (T. medium) - A Picture of Genomic Similarities and Differences.</title>
        <authorList>
            <person name="Dluhosova J."/>
            <person name="Istvanek J."/>
            <person name="Nedelnik J."/>
            <person name="Repkova J."/>
        </authorList>
    </citation>
    <scope>NUCLEOTIDE SEQUENCE [LARGE SCALE GENOMIC DNA]</scope>
    <source>
        <strain evidence="2">cv. 10/8</strain>
        <tissue evidence="1">Leaf</tissue>
    </source>
</reference>
<dbReference type="AlphaFoldDB" id="A0A392PAU6"/>
<evidence type="ECO:0000313" key="2">
    <source>
        <dbReference type="Proteomes" id="UP000265520"/>
    </source>
</evidence>
<protein>
    <submittedName>
        <fullName evidence="1">Uncharacterized protein</fullName>
    </submittedName>
</protein>
<dbReference type="Proteomes" id="UP000265520">
    <property type="component" value="Unassembled WGS sequence"/>
</dbReference>
<name>A0A392PAU6_9FABA</name>
<accession>A0A392PAU6</accession>
<organism evidence="1 2">
    <name type="scientific">Trifolium medium</name>
    <dbReference type="NCBI Taxonomy" id="97028"/>
    <lineage>
        <taxon>Eukaryota</taxon>
        <taxon>Viridiplantae</taxon>
        <taxon>Streptophyta</taxon>
        <taxon>Embryophyta</taxon>
        <taxon>Tracheophyta</taxon>
        <taxon>Spermatophyta</taxon>
        <taxon>Magnoliopsida</taxon>
        <taxon>eudicotyledons</taxon>
        <taxon>Gunneridae</taxon>
        <taxon>Pentapetalae</taxon>
        <taxon>rosids</taxon>
        <taxon>fabids</taxon>
        <taxon>Fabales</taxon>
        <taxon>Fabaceae</taxon>
        <taxon>Papilionoideae</taxon>
        <taxon>50 kb inversion clade</taxon>
        <taxon>NPAAA clade</taxon>
        <taxon>Hologalegina</taxon>
        <taxon>IRL clade</taxon>
        <taxon>Trifolieae</taxon>
        <taxon>Trifolium</taxon>
    </lineage>
</organism>
<comment type="caution">
    <text evidence="1">The sequence shown here is derived from an EMBL/GenBank/DDBJ whole genome shotgun (WGS) entry which is preliminary data.</text>
</comment>
<sequence>MYHLDEGIKLNLPYVIVQHMMAVATSGPKKNTLPYGIILTKFFKDLGLDLRKEQSFNNCKVFNMKNTHHMKFLKEKDSDSTSLVGEKRKREVFEAGKTLPVEQSENVLNVSANGNQTLETTQSYFVPFVDLETSLHFDLSFGIG</sequence>
<evidence type="ECO:0000313" key="1">
    <source>
        <dbReference type="EMBL" id="MCI08396.1"/>
    </source>
</evidence>
<proteinExistence type="predicted"/>
<feature type="non-terminal residue" evidence="1">
    <location>
        <position position="144"/>
    </location>
</feature>